<dbReference type="GeneID" id="67183704"/>
<dbReference type="KEGG" id="fbl:Fbal_3496"/>
<dbReference type="EMBL" id="CP002209">
    <property type="protein sequence ID" value="ADN77693.1"/>
    <property type="molecule type" value="Genomic_DNA"/>
</dbReference>
<dbReference type="Proteomes" id="UP000006683">
    <property type="component" value="Chromosome"/>
</dbReference>
<evidence type="ECO:0000313" key="3">
    <source>
        <dbReference type="Proteomes" id="UP000006683"/>
    </source>
</evidence>
<evidence type="ECO:0000256" key="1">
    <source>
        <dbReference type="SAM" id="Phobius"/>
    </source>
</evidence>
<feature type="transmembrane region" description="Helical" evidence="1">
    <location>
        <begin position="31"/>
        <end position="64"/>
    </location>
</feature>
<dbReference type="HOGENOM" id="CLU_2355562_0_0_6"/>
<keyword evidence="1" id="KW-1133">Transmembrane helix</keyword>
<keyword evidence="1" id="KW-0812">Transmembrane</keyword>
<keyword evidence="1" id="KW-0472">Membrane</keyword>
<dbReference type="AlphaFoldDB" id="E1SN35"/>
<gene>
    <name evidence="2" type="ordered locus">Fbal_3496</name>
</gene>
<accession>E1SN35</accession>
<sequence>MNSRFLHSWHQLSSLARGQNPSLGRSLLGGVMLALAVLLILPIAFLLLLLQFGLMLIGAVVMLVRGQKPKPVVFYQNGYRREKVINPEVGSQDPSR</sequence>
<proteinExistence type="predicted"/>
<dbReference type="RefSeq" id="WP_013346999.1">
    <property type="nucleotide sequence ID" value="NC_014541.1"/>
</dbReference>
<protein>
    <submittedName>
        <fullName evidence="2">Uncharacterized protein</fullName>
    </submittedName>
</protein>
<name>E1SN35_FERBD</name>
<evidence type="ECO:0000313" key="2">
    <source>
        <dbReference type="EMBL" id="ADN77693.1"/>
    </source>
</evidence>
<organism evidence="2 3">
    <name type="scientific">Ferrimonas balearica (strain DSM 9799 / CCM 4581 / KCTC 23876 / PAT)</name>
    <dbReference type="NCBI Taxonomy" id="550540"/>
    <lineage>
        <taxon>Bacteria</taxon>
        <taxon>Pseudomonadati</taxon>
        <taxon>Pseudomonadota</taxon>
        <taxon>Gammaproteobacteria</taxon>
        <taxon>Alteromonadales</taxon>
        <taxon>Ferrimonadaceae</taxon>
        <taxon>Ferrimonas</taxon>
    </lineage>
</organism>
<keyword evidence="3" id="KW-1185">Reference proteome</keyword>
<reference evidence="2 3" key="1">
    <citation type="journal article" date="2010" name="Stand. Genomic Sci.">
        <title>Complete genome sequence of Ferrimonas balearica type strain (PAT).</title>
        <authorList>
            <person name="Nolan M."/>
            <person name="Sikorski J."/>
            <person name="Davenport K."/>
            <person name="Lucas S."/>
            <person name="Glavina Del Rio T."/>
            <person name="Tice H."/>
            <person name="Cheng J."/>
            <person name="Goodwin L."/>
            <person name="Pitluck S."/>
            <person name="Liolios K."/>
            <person name="Ivanova N."/>
            <person name="Mavromatis K."/>
            <person name="Ovchinnikova G."/>
            <person name="Pati A."/>
            <person name="Chen A."/>
            <person name="Palaniappan K."/>
            <person name="Land M."/>
            <person name="Hauser L."/>
            <person name="Chang Y."/>
            <person name="Jeffries C."/>
            <person name="Tapia R."/>
            <person name="Brettin T."/>
            <person name="Detter J."/>
            <person name="Han C."/>
            <person name="Yasawong M."/>
            <person name="Rohde M."/>
            <person name="Tindall B."/>
            <person name="Goker M."/>
            <person name="Woyke T."/>
            <person name="Bristow J."/>
            <person name="Eisen J."/>
            <person name="Markowitz V."/>
            <person name="Hugenholtz P."/>
            <person name="Kyrpides N."/>
            <person name="Klenk H."/>
            <person name="Lapidus A."/>
        </authorList>
    </citation>
    <scope>NUCLEOTIDE SEQUENCE [LARGE SCALE GENOMIC DNA]</scope>
    <source>
        <strain evidence="3">DSM 9799 / CCM 4581 / KCTC 23876 / PAT</strain>
    </source>
</reference>